<feature type="signal peptide" evidence="6">
    <location>
        <begin position="1"/>
        <end position="19"/>
    </location>
</feature>
<reference evidence="7 8" key="1">
    <citation type="journal article" date="2016" name="Nat. Commun.">
        <title>Thousands of microbial genomes shed light on interconnected biogeochemical processes in an aquifer system.</title>
        <authorList>
            <person name="Anantharaman K."/>
            <person name="Brown C.T."/>
            <person name="Hug L.A."/>
            <person name="Sharon I."/>
            <person name="Castelle C.J."/>
            <person name="Probst A.J."/>
            <person name="Thomas B.C."/>
            <person name="Singh A."/>
            <person name="Wilkins M.J."/>
            <person name="Karaoz U."/>
            <person name="Brodie E.L."/>
            <person name="Williams K.H."/>
            <person name="Hubbard S.S."/>
            <person name="Banfield J.F."/>
        </authorList>
    </citation>
    <scope>NUCLEOTIDE SEQUENCE [LARGE SCALE GENOMIC DNA]</scope>
</reference>
<dbReference type="GO" id="GO:0009252">
    <property type="term" value="P:peptidoglycan biosynthetic process"/>
    <property type="evidence" value="ECO:0007669"/>
    <property type="project" value="UniProtKB-UniPathway"/>
</dbReference>
<dbReference type="InterPro" id="IPR005490">
    <property type="entry name" value="LD_TPept_cat_dom"/>
</dbReference>
<evidence type="ECO:0000256" key="1">
    <source>
        <dbReference type="ARBA" id="ARBA00004752"/>
    </source>
</evidence>
<dbReference type="CDD" id="cd16913">
    <property type="entry name" value="YkuD_like"/>
    <property type="match status" value="1"/>
</dbReference>
<feature type="chain" id="PRO_5009514559" description="DUF3857 domain-containing protein" evidence="6">
    <location>
        <begin position="20"/>
        <end position="965"/>
    </location>
</feature>
<dbReference type="InterPro" id="IPR038063">
    <property type="entry name" value="Transpep_catalytic_dom"/>
</dbReference>
<keyword evidence="4" id="KW-0573">Peptidoglycan synthesis</keyword>
<evidence type="ECO:0000256" key="2">
    <source>
        <dbReference type="ARBA" id="ARBA00022679"/>
    </source>
</evidence>
<dbReference type="Proteomes" id="UP000178602">
    <property type="component" value="Unassembled WGS sequence"/>
</dbReference>
<dbReference type="GO" id="GO:0016740">
    <property type="term" value="F:transferase activity"/>
    <property type="evidence" value="ECO:0007669"/>
    <property type="project" value="UniProtKB-KW"/>
</dbReference>
<keyword evidence="5" id="KW-0961">Cell wall biogenesis/degradation</keyword>
<name>A0A1F4T863_UNCSA</name>
<gene>
    <name evidence="7" type="ORF">A3K49_07930</name>
</gene>
<dbReference type="EMBL" id="MEUG01000001">
    <property type="protein sequence ID" value="OGC28856.1"/>
    <property type="molecule type" value="Genomic_DNA"/>
</dbReference>
<evidence type="ECO:0000256" key="4">
    <source>
        <dbReference type="ARBA" id="ARBA00022984"/>
    </source>
</evidence>
<accession>A0A1F4T863</accession>
<keyword evidence="6" id="KW-0732">Signal</keyword>
<dbReference type="SUPFAM" id="SSF141523">
    <property type="entry name" value="L,D-transpeptidase catalytic domain-like"/>
    <property type="match status" value="1"/>
</dbReference>
<keyword evidence="3" id="KW-0133">Cell shape</keyword>
<evidence type="ECO:0008006" key="9">
    <source>
        <dbReference type="Google" id="ProtNLM"/>
    </source>
</evidence>
<dbReference type="UniPathway" id="UPA00219"/>
<comment type="caution">
    <text evidence="7">The sequence shown here is derived from an EMBL/GenBank/DDBJ whole genome shotgun (WGS) entry which is preliminary data.</text>
</comment>
<protein>
    <recommendedName>
        <fullName evidence="9">DUF3857 domain-containing protein</fullName>
    </recommendedName>
</protein>
<evidence type="ECO:0000256" key="3">
    <source>
        <dbReference type="ARBA" id="ARBA00022960"/>
    </source>
</evidence>
<evidence type="ECO:0000256" key="5">
    <source>
        <dbReference type="ARBA" id="ARBA00023316"/>
    </source>
</evidence>
<evidence type="ECO:0000313" key="7">
    <source>
        <dbReference type="EMBL" id="OGC28856.1"/>
    </source>
</evidence>
<sequence>MKKLLSFVLLLFLAGSLAAAEPQSVKLINSTNWNKWIDQTIGYLYESHGCLHFTPTDIYLLAQTVPAGIPLTVKKYKLKETEPDFDPDQVPYLAELTASPQDIKKHALTFKTDVTSIVVYPSLGWLVIMVKGVPYAKLQTLAGPPEDILMQGDFMLTTPTDSGEYKILRTTDHYVSANYYQNTIVPFGAWLKRSGALWLYQKKNAWHKAPANVAADLERPPSQWVYNYYDLNYDSRGKLTAARYAGHDFGKYVLLWTTDGKNHYPEMGYAAGQLVYEQIVLVKELVNLLTLPGPDDLSSVLARDKELQFYKSLRDFKTSGGTKVPADVEPALLREYKLFNGFDLTAEERRALDPRLVKALKEYREKRLPRDKRARREALGLYYYLRNNSLVIDKHAGWYERIKGDWEFFSRLRAALRQDFESFGVLSLANRQNIVEQWLNERLEFKTVAPPSQAKGVAELSFSAFFKPKEEATLFDEREREIMVEKIRKATKGDETGLNLNIVDALNNYNFGVLLNQILGDLYKSHGCLHLSPRNMVFIYDLLPVGSQMKVYKYSESVSREALAAVPYLADLINFQDDFDQLKKRFTVTAEVQVAVYPNSGDWIVYLQKKPFARATVKGGPQTKYYLLQGRDPKGNPIFEPNLAYPTTPGDYVILRKVENYLSNLYRDQTVIPMGGAILKQGKWVFQDREGRWKELPRSIADDLNQPSDRQVYNYFDRAENASGETISVRWGSHPFGRFALQSSLNGRTPWPELIHSSGDLIVEERQLVSDLIGLLTAPRDRLEDCLNPNFELYRACFEFTRNPDRTDLIQPKERAAYRLYFNLPLTDKEKALLPPDAIVASKVARGETINAAEKELLIKEGVAYRRSGNFKVNQEKIIGLRLDLYQYVVAIGKGANHYGVLKEHWAELSGLRQALLKDFNNFVLKDPRLFHDFMRELMLKRNRLERLTQKNAVEILDRMLSDPH</sequence>
<comment type="pathway">
    <text evidence="1">Cell wall biogenesis; peptidoglycan biosynthesis.</text>
</comment>
<organism evidence="7 8">
    <name type="scientific">candidate division WOR-1 bacterium RIFOXYC12_FULL_54_18</name>
    <dbReference type="NCBI Taxonomy" id="1802584"/>
    <lineage>
        <taxon>Bacteria</taxon>
        <taxon>Bacillati</taxon>
        <taxon>Saganbacteria</taxon>
    </lineage>
</organism>
<evidence type="ECO:0000256" key="6">
    <source>
        <dbReference type="SAM" id="SignalP"/>
    </source>
</evidence>
<evidence type="ECO:0000313" key="8">
    <source>
        <dbReference type="Proteomes" id="UP000178602"/>
    </source>
</evidence>
<dbReference type="GO" id="GO:0008360">
    <property type="term" value="P:regulation of cell shape"/>
    <property type="evidence" value="ECO:0007669"/>
    <property type="project" value="UniProtKB-KW"/>
</dbReference>
<proteinExistence type="predicted"/>
<dbReference type="AlphaFoldDB" id="A0A1F4T863"/>
<dbReference type="GO" id="GO:0071555">
    <property type="term" value="P:cell wall organization"/>
    <property type="evidence" value="ECO:0007669"/>
    <property type="project" value="UniProtKB-KW"/>
</dbReference>
<keyword evidence="2" id="KW-0808">Transferase</keyword>